<dbReference type="InterPro" id="IPR009057">
    <property type="entry name" value="Homeodomain-like_sf"/>
</dbReference>
<dbReference type="InterPro" id="IPR041673">
    <property type="entry name" value="TetR_C_23"/>
</dbReference>
<evidence type="ECO:0000259" key="1">
    <source>
        <dbReference type="Pfam" id="PF17931"/>
    </source>
</evidence>
<dbReference type="Pfam" id="PF17931">
    <property type="entry name" value="TetR_C_23"/>
    <property type="match status" value="1"/>
</dbReference>
<feature type="domain" description="Tetracyclin repressor-like C-terminal" evidence="1">
    <location>
        <begin position="90"/>
        <end position="217"/>
    </location>
</feature>
<dbReference type="PANTHER" id="PTHR43479">
    <property type="entry name" value="ACREF/ENVCD OPERON REPRESSOR-RELATED"/>
    <property type="match status" value="1"/>
</dbReference>
<sequence length="221" mass="26241">METQTARKTTKKDPRKKIIESYISHVLEHGSEPKSIFKFTQEMKMKEGDFYSYFTSFEGIKSAIWSQILDETLSQLKEQEVYPEYSSREKFLGFLFTWIEVLKNHRSFLLALYQKQSSRLGMIPTELKAFRKEFLEYSSEILKEGEESQEITKRPILSDRYGEALWVQVLFVFKYWMEDQSPRFEKTDAAIEKSVNLAFDLMGQSALDRFLDFAKFLYQNK</sequence>
<dbReference type="PANTHER" id="PTHR43479:SF11">
    <property type="entry name" value="ACREF_ENVCD OPERON REPRESSOR-RELATED"/>
    <property type="match status" value="1"/>
</dbReference>
<dbReference type="SUPFAM" id="SSF48498">
    <property type="entry name" value="Tetracyclin repressor-like, C-terminal domain"/>
    <property type="match status" value="1"/>
</dbReference>
<dbReference type="STRING" id="1073327.SAMN04488108_0977"/>
<dbReference type="GO" id="GO:0003677">
    <property type="term" value="F:DNA binding"/>
    <property type="evidence" value="ECO:0007669"/>
    <property type="project" value="UniProtKB-KW"/>
</dbReference>
<organism evidence="2 3">
    <name type="scientific">Algoriphagus zhangzhouensis</name>
    <dbReference type="NCBI Taxonomy" id="1073327"/>
    <lineage>
        <taxon>Bacteria</taxon>
        <taxon>Pseudomonadati</taxon>
        <taxon>Bacteroidota</taxon>
        <taxon>Cytophagia</taxon>
        <taxon>Cytophagales</taxon>
        <taxon>Cyclobacteriaceae</taxon>
        <taxon>Algoriphagus</taxon>
    </lineage>
</organism>
<reference evidence="3" key="1">
    <citation type="submission" date="2016-12" db="EMBL/GenBank/DDBJ databases">
        <authorList>
            <person name="Varghese N."/>
            <person name="Submissions S."/>
        </authorList>
    </citation>
    <scope>NUCLEOTIDE SEQUENCE [LARGE SCALE GENOMIC DNA]</scope>
    <source>
        <strain evidence="3">DSM 25035</strain>
    </source>
</reference>
<dbReference type="RefSeq" id="WP_073570595.1">
    <property type="nucleotide sequence ID" value="NZ_FRXN01000001.1"/>
</dbReference>
<proteinExistence type="predicted"/>
<dbReference type="AlphaFoldDB" id="A0A1M7Z7C4"/>
<keyword evidence="2" id="KW-0238">DNA-binding</keyword>
<dbReference type="InterPro" id="IPR050624">
    <property type="entry name" value="HTH-type_Tx_Regulator"/>
</dbReference>
<name>A0A1M7Z7C4_9BACT</name>
<protein>
    <submittedName>
        <fullName evidence="2">DNA-binding transcriptional regulator, AcrR family</fullName>
    </submittedName>
</protein>
<gene>
    <name evidence="2" type="ORF">SAMN04488108_0977</name>
</gene>
<evidence type="ECO:0000313" key="2">
    <source>
        <dbReference type="EMBL" id="SHO60712.1"/>
    </source>
</evidence>
<dbReference type="EMBL" id="FRXN01000001">
    <property type="protein sequence ID" value="SHO60712.1"/>
    <property type="molecule type" value="Genomic_DNA"/>
</dbReference>
<dbReference type="InterPro" id="IPR036271">
    <property type="entry name" value="Tet_transcr_reg_TetR-rel_C_sf"/>
</dbReference>
<accession>A0A1M7Z7C4</accession>
<keyword evidence="3" id="KW-1185">Reference proteome</keyword>
<dbReference type="OrthoDB" id="977687at2"/>
<dbReference type="SUPFAM" id="SSF46689">
    <property type="entry name" value="Homeodomain-like"/>
    <property type="match status" value="1"/>
</dbReference>
<dbReference type="Proteomes" id="UP000184609">
    <property type="component" value="Unassembled WGS sequence"/>
</dbReference>
<dbReference type="Gene3D" id="1.10.357.10">
    <property type="entry name" value="Tetracycline Repressor, domain 2"/>
    <property type="match status" value="1"/>
</dbReference>
<evidence type="ECO:0000313" key="3">
    <source>
        <dbReference type="Proteomes" id="UP000184609"/>
    </source>
</evidence>